<dbReference type="InterPro" id="IPR008250">
    <property type="entry name" value="ATPase_P-typ_transduc_dom_A_sf"/>
</dbReference>
<dbReference type="EMBL" id="FNCK01000003">
    <property type="protein sequence ID" value="SDG14293.1"/>
    <property type="molecule type" value="Genomic_DNA"/>
</dbReference>
<dbReference type="PANTHER" id="PTHR48085">
    <property type="entry name" value="CADMIUM/ZINC-TRANSPORTING ATPASE HMA2-RELATED"/>
    <property type="match status" value="1"/>
</dbReference>
<dbReference type="InterPro" id="IPR059000">
    <property type="entry name" value="ATPase_P-type_domA"/>
</dbReference>
<sequence>MIIMTYKFKMQGLSCANCAQKIETRLNNLNQVKVTVNFAQAQLTIDTDQVMEPNLIQSLEKNVQEVEQGVKLVPLFELEEESNLDLDENNNSKSVLDSEGWRILITIPLFILGFFLTNHISSEWLLVGYFGLTYLFIGQNVLKTTWNKIKNKDWLEENFLMTIATLGAFAIGEYPEAVAVMLFYSIGEWFQDRAVEQSRQSIQSLMAIRPDFARIQQTDGSLSKIDPRELVEGQEFVVAVGDKVPLDGQIINGQSQVDHSAITGESLPQSLKEGDTLYSGSINLSSQLTAKVTKTFKDSTVSQIIDLVENASSKKAPTEKFITRFARIYTPVVVGLAVLLAVLPPIFFSDISLSTSFYRALQFLVISCPCALVVSVPMSFYGGIGAAAREGIMVKGGNFLETLTKVKTLVLDKTGTITQGNFAIDQVESLHLSDEKFLEMLAHLESQSHHPIALSIQEAYGQTLDPDRVQEVETISGKGLKGIVDGKTLLAGNKDLMDQFTIEVPELKTAATVVYLSINQEYQGYVLIKDQIKPDSQSALKELHQLGISSTILLSGDNQATVDEIAQLVGIDQAKGNLLPQEKMAELETIIESVNTQSSKNNTSSVAFIGDGINDAPALARADIGIAMGGMGSDAAIESADIVIMNDSLAKLPRAIKIARKALHIARQNIIFALGIKILFLILATIGYSSMWMAIVADVGVTILAVLNSLRTLNQAK</sequence>
<evidence type="ECO:0000256" key="7">
    <source>
        <dbReference type="ARBA" id="ARBA00022840"/>
    </source>
</evidence>
<dbReference type="PROSITE" id="PS00154">
    <property type="entry name" value="ATPASE_E1_E2"/>
    <property type="match status" value="1"/>
</dbReference>
<keyword evidence="14" id="KW-1003">Cell membrane</keyword>
<evidence type="ECO:0000256" key="2">
    <source>
        <dbReference type="ARBA" id="ARBA00006024"/>
    </source>
</evidence>
<dbReference type="PRINTS" id="PR00941">
    <property type="entry name" value="CDATPASE"/>
</dbReference>
<comment type="similarity">
    <text evidence="2 14">Belongs to the cation transport ATPase (P-type) (TC 3.A.3) family. Type IB subfamily.</text>
</comment>
<dbReference type="STRING" id="120956.SAMN05421791_103180"/>
<keyword evidence="7 14" id="KW-0067">ATP-binding</keyword>
<dbReference type="InterPro" id="IPR023298">
    <property type="entry name" value="ATPase_P-typ_TM_dom_sf"/>
</dbReference>
<dbReference type="InterPro" id="IPR023214">
    <property type="entry name" value="HAD_sf"/>
</dbReference>
<name>A0A1G7RU32_9LACT</name>
<dbReference type="GO" id="GO:0005524">
    <property type="term" value="F:ATP binding"/>
    <property type="evidence" value="ECO:0007669"/>
    <property type="project" value="UniProtKB-UniRule"/>
</dbReference>
<dbReference type="NCBIfam" id="TIGR01525">
    <property type="entry name" value="ATPase-IB_hvy"/>
    <property type="match status" value="1"/>
</dbReference>
<dbReference type="EC" id="7.2.2.21" evidence="12"/>
<dbReference type="Gene3D" id="3.40.50.1000">
    <property type="entry name" value="HAD superfamily/HAD-like"/>
    <property type="match status" value="1"/>
</dbReference>
<dbReference type="CDD" id="cd00371">
    <property type="entry name" value="HMA"/>
    <property type="match status" value="1"/>
</dbReference>
<dbReference type="PROSITE" id="PS50846">
    <property type="entry name" value="HMA_2"/>
    <property type="match status" value="1"/>
</dbReference>
<accession>A0A1G7RU32</accession>
<proteinExistence type="inferred from homology"/>
<dbReference type="SUPFAM" id="SSF81665">
    <property type="entry name" value="Calcium ATPase, transmembrane domain M"/>
    <property type="match status" value="1"/>
</dbReference>
<evidence type="ECO:0000256" key="10">
    <source>
        <dbReference type="ARBA" id="ARBA00023065"/>
    </source>
</evidence>
<feature type="domain" description="HMA" evidence="15">
    <location>
        <begin position="4"/>
        <end position="71"/>
    </location>
</feature>
<dbReference type="SFLD" id="SFLDG00002">
    <property type="entry name" value="C1.7:_P-type_atpase_like"/>
    <property type="match status" value="1"/>
</dbReference>
<evidence type="ECO:0000256" key="6">
    <source>
        <dbReference type="ARBA" id="ARBA00022741"/>
    </source>
</evidence>
<evidence type="ECO:0000256" key="9">
    <source>
        <dbReference type="ARBA" id="ARBA00022989"/>
    </source>
</evidence>
<dbReference type="InterPro" id="IPR001757">
    <property type="entry name" value="P_typ_ATPase"/>
</dbReference>
<evidence type="ECO:0000259" key="15">
    <source>
        <dbReference type="PROSITE" id="PS50846"/>
    </source>
</evidence>
<dbReference type="InterPro" id="IPR018303">
    <property type="entry name" value="ATPase_P-typ_P_site"/>
</dbReference>
<dbReference type="PRINTS" id="PR00119">
    <property type="entry name" value="CATATPASE"/>
</dbReference>
<keyword evidence="11 14" id="KW-0472">Membrane</keyword>
<dbReference type="InterPro" id="IPR051014">
    <property type="entry name" value="Cation_Transport_ATPase_IB"/>
</dbReference>
<gene>
    <name evidence="16" type="ORF">SAMN05421791_103180</name>
</gene>
<dbReference type="InterPro" id="IPR044492">
    <property type="entry name" value="P_typ_ATPase_HD_dom"/>
</dbReference>
<dbReference type="NCBIfam" id="TIGR01494">
    <property type="entry name" value="ATPase_P-type"/>
    <property type="match status" value="1"/>
</dbReference>
<keyword evidence="9 14" id="KW-1133">Transmembrane helix</keyword>
<keyword evidence="4 14" id="KW-0812">Transmembrane</keyword>
<evidence type="ECO:0000256" key="8">
    <source>
        <dbReference type="ARBA" id="ARBA00022967"/>
    </source>
</evidence>
<dbReference type="SUPFAM" id="SSF55008">
    <property type="entry name" value="HMA, heavy metal-associated domain"/>
    <property type="match status" value="1"/>
</dbReference>
<feature type="transmembrane region" description="Helical" evidence="14">
    <location>
        <begin position="100"/>
        <end position="118"/>
    </location>
</feature>
<keyword evidence="8" id="KW-1278">Translocase</keyword>
<evidence type="ECO:0000256" key="1">
    <source>
        <dbReference type="ARBA" id="ARBA00004651"/>
    </source>
</evidence>
<dbReference type="SUPFAM" id="SSF81653">
    <property type="entry name" value="Calcium ATPase, transduction domain A"/>
    <property type="match status" value="1"/>
</dbReference>
<dbReference type="InterPro" id="IPR036412">
    <property type="entry name" value="HAD-like_sf"/>
</dbReference>
<dbReference type="NCBIfam" id="TIGR01512">
    <property type="entry name" value="ATPase-IB2_Cd"/>
    <property type="match status" value="1"/>
</dbReference>
<keyword evidence="17" id="KW-1185">Reference proteome</keyword>
<evidence type="ECO:0000256" key="14">
    <source>
        <dbReference type="RuleBase" id="RU362081"/>
    </source>
</evidence>
<keyword evidence="3" id="KW-0104">Cadmium</keyword>
<dbReference type="AlphaFoldDB" id="A0A1G7RU32"/>
<dbReference type="GO" id="GO:0008551">
    <property type="term" value="F:P-type cadmium transporter activity"/>
    <property type="evidence" value="ECO:0007669"/>
    <property type="project" value="UniProtKB-EC"/>
</dbReference>
<evidence type="ECO:0000256" key="12">
    <source>
        <dbReference type="ARBA" id="ARBA00039103"/>
    </source>
</evidence>
<dbReference type="PANTHER" id="PTHR48085:SF5">
    <property type="entry name" value="CADMIUM_ZINC-TRANSPORTING ATPASE HMA4-RELATED"/>
    <property type="match status" value="1"/>
</dbReference>
<keyword evidence="6 14" id="KW-0547">Nucleotide-binding</keyword>
<dbReference type="GO" id="GO:0016887">
    <property type="term" value="F:ATP hydrolysis activity"/>
    <property type="evidence" value="ECO:0007669"/>
    <property type="project" value="InterPro"/>
</dbReference>
<evidence type="ECO:0000313" key="17">
    <source>
        <dbReference type="Proteomes" id="UP000199708"/>
    </source>
</evidence>
<feature type="transmembrane region" description="Helical" evidence="14">
    <location>
        <begin position="360"/>
        <end position="384"/>
    </location>
</feature>
<dbReference type="SUPFAM" id="SSF56784">
    <property type="entry name" value="HAD-like"/>
    <property type="match status" value="1"/>
</dbReference>
<dbReference type="FunFam" id="2.70.150.10:FF:000002">
    <property type="entry name" value="Copper-transporting ATPase 1, putative"/>
    <property type="match status" value="1"/>
</dbReference>
<keyword evidence="10" id="KW-0406">Ion transport</keyword>
<dbReference type="SFLD" id="SFLDF00027">
    <property type="entry name" value="p-type_atpase"/>
    <property type="match status" value="1"/>
</dbReference>
<dbReference type="Pfam" id="PF00122">
    <property type="entry name" value="E1-E2_ATPase"/>
    <property type="match status" value="1"/>
</dbReference>
<keyword evidence="5 14" id="KW-0479">Metal-binding</keyword>
<feature type="transmembrane region" description="Helical" evidence="14">
    <location>
        <begin position="670"/>
        <end position="686"/>
    </location>
</feature>
<evidence type="ECO:0000256" key="3">
    <source>
        <dbReference type="ARBA" id="ARBA00022539"/>
    </source>
</evidence>
<dbReference type="Gene3D" id="3.30.70.100">
    <property type="match status" value="1"/>
</dbReference>
<dbReference type="InterPro" id="IPR023299">
    <property type="entry name" value="ATPase_P-typ_cyto_dom_N"/>
</dbReference>
<dbReference type="Pfam" id="PF00403">
    <property type="entry name" value="HMA"/>
    <property type="match status" value="1"/>
</dbReference>
<dbReference type="InterPro" id="IPR006121">
    <property type="entry name" value="HMA_dom"/>
</dbReference>
<dbReference type="InterPro" id="IPR027256">
    <property type="entry name" value="P-typ_ATPase_IB"/>
</dbReference>
<dbReference type="Pfam" id="PF00702">
    <property type="entry name" value="Hydrolase"/>
    <property type="match status" value="1"/>
</dbReference>
<evidence type="ECO:0000256" key="5">
    <source>
        <dbReference type="ARBA" id="ARBA00022723"/>
    </source>
</evidence>
<dbReference type="Gene3D" id="3.40.1110.10">
    <property type="entry name" value="Calcium-transporting ATPase, cytoplasmic domain N"/>
    <property type="match status" value="1"/>
</dbReference>
<feature type="transmembrane region" description="Helical" evidence="14">
    <location>
        <begin position="328"/>
        <end position="348"/>
    </location>
</feature>
<feature type="transmembrane region" description="Helical" evidence="14">
    <location>
        <begin position="124"/>
        <end position="142"/>
    </location>
</feature>
<comment type="catalytic activity">
    <reaction evidence="13">
        <text>Cd(2+)(in) + ATP + H2O = Cd(2+)(out) + ADP + phosphate + H(+)</text>
        <dbReference type="Rhea" id="RHEA:12132"/>
        <dbReference type="ChEBI" id="CHEBI:15377"/>
        <dbReference type="ChEBI" id="CHEBI:15378"/>
        <dbReference type="ChEBI" id="CHEBI:30616"/>
        <dbReference type="ChEBI" id="CHEBI:43474"/>
        <dbReference type="ChEBI" id="CHEBI:48775"/>
        <dbReference type="ChEBI" id="CHEBI:456216"/>
        <dbReference type="EC" id="7.2.2.21"/>
    </reaction>
</comment>
<dbReference type="GO" id="GO:0046872">
    <property type="term" value="F:metal ion binding"/>
    <property type="evidence" value="ECO:0007669"/>
    <property type="project" value="UniProtKB-KW"/>
</dbReference>
<feature type="transmembrane region" description="Helical" evidence="14">
    <location>
        <begin position="692"/>
        <end position="710"/>
    </location>
</feature>
<organism evidence="16 17">
    <name type="scientific">Facklamia miroungae</name>
    <dbReference type="NCBI Taxonomy" id="120956"/>
    <lineage>
        <taxon>Bacteria</taxon>
        <taxon>Bacillati</taxon>
        <taxon>Bacillota</taxon>
        <taxon>Bacilli</taxon>
        <taxon>Lactobacillales</taxon>
        <taxon>Aerococcaceae</taxon>
        <taxon>Facklamia</taxon>
    </lineage>
</organism>
<dbReference type="SFLD" id="SFLDS00003">
    <property type="entry name" value="Haloacid_Dehalogenase"/>
    <property type="match status" value="1"/>
</dbReference>
<keyword evidence="10" id="KW-0813">Transport</keyword>
<dbReference type="GO" id="GO:0005886">
    <property type="term" value="C:plasma membrane"/>
    <property type="evidence" value="ECO:0007669"/>
    <property type="project" value="UniProtKB-SubCell"/>
</dbReference>
<evidence type="ECO:0000256" key="11">
    <source>
        <dbReference type="ARBA" id="ARBA00023136"/>
    </source>
</evidence>
<evidence type="ECO:0000256" key="13">
    <source>
        <dbReference type="ARBA" id="ARBA00049338"/>
    </source>
</evidence>
<evidence type="ECO:0000256" key="4">
    <source>
        <dbReference type="ARBA" id="ARBA00022692"/>
    </source>
</evidence>
<evidence type="ECO:0000313" key="16">
    <source>
        <dbReference type="EMBL" id="SDG14293.1"/>
    </source>
</evidence>
<comment type="subcellular location">
    <subcellularLocation>
        <location evidence="1">Cell membrane</location>
        <topology evidence="1">Multi-pass membrane protein</topology>
    </subcellularLocation>
</comment>
<dbReference type="Proteomes" id="UP000199708">
    <property type="component" value="Unassembled WGS sequence"/>
</dbReference>
<dbReference type="Gene3D" id="2.70.150.10">
    <property type="entry name" value="Calcium-transporting ATPase, cytoplasmic transduction domain A"/>
    <property type="match status" value="1"/>
</dbReference>
<dbReference type="InterPro" id="IPR036163">
    <property type="entry name" value="HMA_dom_sf"/>
</dbReference>
<protein>
    <recommendedName>
        <fullName evidence="12">Cd(2+)-exporting ATPase</fullName>
        <ecNumber evidence="12">7.2.2.21</ecNumber>
    </recommendedName>
</protein>
<reference evidence="16 17" key="1">
    <citation type="submission" date="2016-10" db="EMBL/GenBank/DDBJ databases">
        <authorList>
            <person name="de Groot N.N."/>
        </authorList>
    </citation>
    <scope>NUCLEOTIDE SEQUENCE [LARGE SCALE GENOMIC DNA]</scope>
    <source>
        <strain evidence="16 17">ATCC BAA-466</strain>
    </source>
</reference>